<keyword evidence="3" id="KW-1185">Reference proteome</keyword>
<evidence type="ECO:0000313" key="2">
    <source>
        <dbReference type="EMBL" id="KNZ55243.1"/>
    </source>
</evidence>
<evidence type="ECO:0000313" key="3">
    <source>
        <dbReference type="Proteomes" id="UP000037035"/>
    </source>
</evidence>
<sequence length="330" mass="38926">MYLIITKHLFFSPSCLIIPLFTLPNVRRPLRYLYLAQLTTPPQSFPVISAVHFVCVRQANYYFDLEFMLHSILEDPLVVYITLFRKKKNNNHVSLFSCIGASFCFFLFLRGTIRDSPLVVTFFSFLFLLRVIRPFFDLRFWLGGHSLHTRIPSHESRFIISFFFRELLIRPWLFINIVPPGSSWGLFYLAVNCQKPLSCFRPLIFFFFFLDKRERLMSRCLWNTSVPPDCSDDSPRSIFYFYFLFFIFYFFPSKMEKKSEQQISLLDLLQLNFNPKPTIDNGNGSVHSFLLTISSLTIILLFVWSCLETDKQLLLIIIRNTSLSHPTIIN</sequence>
<comment type="caution">
    <text evidence="2">The sequence shown here is derived from an EMBL/GenBank/DDBJ whole genome shotgun (WGS) entry which is preliminary data.</text>
</comment>
<dbReference type="Proteomes" id="UP000037035">
    <property type="component" value="Unassembled WGS sequence"/>
</dbReference>
<dbReference type="VEuPathDB" id="FungiDB:VP01_272g2"/>
<proteinExistence type="predicted"/>
<keyword evidence="1" id="KW-0472">Membrane</keyword>
<organism evidence="2 3">
    <name type="scientific">Puccinia sorghi</name>
    <dbReference type="NCBI Taxonomy" id="27349"/>
    <lineage>
        <taxon>Eukaryota</taxon>
        <taxon>Fungi</taxon>
        <taxon>Dikarya</taxon>
        <taxon>Basidiomycota</taxon>
        <taxon>Pucciniomycotina</taxon>
        <taxon>Pucciniomycetes</taxon>
        <taxon>Pucciniales</taxon>
        <taxon>Pucciniaceae</taxon>
        <taxon>Puccinia</taxon>
    </lineage>
</organism>
<keyword evidence="1" id="KW-1133">Transmembrane helix</keyword>
<dbReference type="EMBL" id="LAVV01007646">
    <property type="protein sequence ID" value="KNZ55243.1"/>
    <property type="molecule type" value="Genomic_DNA"/>
</dbReference>
<dbReference type="AlphaFoldDB" id="A0A0L6V385"/>
<reference evidence="2 3" key="1">
    <citation type="submission" date="2015-08" db="EMBL/GenBank/DDBJ databases">
        <title>Next Generation Sequencing and Analysis of the Genome of Puccinia sorghi L Schw, the Causal Agent of Maize Common Rust.</title>
        <authorList>
            <person name="Rochi L."/>
            <person name="Burguener G."/>
            <person name="Darino M."/>
            <person name="Turjanski A."/>
            <person name="Kreff E."/>
            <person name="Dieguez M.J."/>
            <person name="Sacco F."/>
        </authorList>
    </citation>
    <scope>NUCLEOTIDE SEQUENCE [LARGE SCALE GENOMIC DNA]</scope>
    <source>
        <strain evidence="2 3">RO10H11247</strain>
    </source>
</reference>
<feature type="transmembrane region" description="Helical" evidence="1">
    <location>
        <begin position="286"/>
        <end position="307"/>
    </location>
</feature>
<protein>
    <submittedName>
        <fullName evidence="2">Uncharacterized protein</fullName>
    </submittedName>
</protein>
<feature type="transmembrane region" description="Helical" evidence="1">
    <location>
        <begin position="238"/>
        <end position="255"/>
    </location>
</feature>
<feature type="transmembrane region" description="Helical" evidence="1">
    <location>
        <begin position="93"/>
        <end position="113"/>
    </location>
</feature>
<evidence type="ECO:0000256" key="1">
    <source>
        <dbReference type="SAM" id="Phobius"/>
    </source>
</evidence>
<gene>
    <name evidence="2" type="ORF">VP01_272g2</name>
</gene>
<name>A0A0L6V385_9BASI</name>
<keyword evidence="1" id="KW-0812">Transmembrane</keyword>
<accession>A0A0L6V385</accession>